<dbReference type="PANTHER" id="PTHR44688">
    <property type="entry name" value="DNA-BINDING TRANSCRIPTIONAL ACTIVATOR DEVR_DOSR"/>
    <property type="match status" value="1"/>
</dbReference>
<feature type="domain" description="HTH luxR-type" evidence="4">
    <location>
        <begin position="114"/>
        <end position="179"/>
    </location>
</feature>
<keyword evidence="3" id="KW-0804">Transcription</keyword>
<dbReference type="RefSeq" id="WP_274997397.1">
    <property type="nucleotide sequence ID" value="NZ_JAJQQP010000015.1"/>
</dbReference>
<reference evidence="5 6" key="1">
    <citation type="submission" date="2023-07" db="EMBL/GenBank/DDBJ databases">
        <title>Sequencing the genomes of 1000 actinobacteria strains.</title>
        <authorList>
            <person name="Klenk H.-P."/>
        </authorList>
    </citation>
    <scope>NUCLEOTIDE SEQUENCE [LARGE SCALE GENOMIC DNA]</scope>
    <source>
        <strain evidence="5 6">DSM 45554</strain>
    </source>
</reference>
<dbReference type="GO" id="GO:0003677">
    <property type="term" value="F:DNA binding"/>
    <property type="evidence" value="ECO:0007669"/>
    <property type="project" value="UniProtKB-KW"/>
</dbReference>
<evidence type="ECO:0000259" key="4">
    <source>
        <dbReference type="PROSITE" id="PS50043"/>
    </source>
</evidence>
<dbReference type="PANTHER" id="PTHR44688:SF16">
    <property type="entry name" value="DNA-BINDING TRANSCRIPTIONAL ACTIVATOR DEVR_DOSR"/>
    <property type="match status" value="1"/>
</dbReference>
<comment type="caution">
    <text evidence="5">The sequence shown here is derived from an EMBL/GenBank/DDBJ whole genome shotgun (WGS) entry which is preliminary data.</text>
</comment>
<dbReference type="SUPFAM" id="SSF46894">
    <property type="entry name" value="C-terminal effector domain of the bipartite response regulators"/>
    <property type="match status" value="1"/>
</dbReference>
<evidence type="ECO:0000313" key="5">
    <source>
        <dbReference type="EMBL" id="MDR7385092.1"/>
    </source>
</evidence>
<dbReference type="SMART" id="SM00421">
    <property type="entry name" value="HTH_LUXR"/>
    <property type="match status" value="1"/>
</dbReference>
<accession>A0ABU2CUS8</accession>
<evidence type="ECO:0000313" key="6">
    <source>
        <dbReference type="Proteomes" id="UP001183585"/>
    </source>
</evidence>
<dbReference type="InterPro" id="IPR016032">
    <property type="entry name" value="Sig_transdc_resp-reg_C-effctor"/>
</dbReference>
<evidence type="ECO:0000256" key="3">
    <source>
        <dbReference type="ARBA" id="ARBA00023163"/>
    </source>
</evidence>
<keyword evidence="1" id="KW-0805">Transcription regulation</keyword>
<dbReference type="CDD" id="cd06170">
    <property type="entry name" value="LuxR_C_like"/>
    <property type="match status" value="1"/>
</dbReference>
<gene>
    <name evidence="5" type="ORF">J2S48_004607</name>
</gene>
<dbReference type="PRINTS" id="PR00038">
    <property type="entry name" value="HTHLUXR"/>
</dbReference>
<evidence type="ECO:0000256" key="2">
    <source>
        <dbReference type="ARBA" id="ARBA00023125"/>
    </source>
</evidence>
<protein>
    <submittedName>
        <fullName evidence="5">DNA-binding NarL/FixJ family response regulator</fullName>
    </submittedName>
</protein>
<keyword evidence="2 5" id="KW-0238">DNA-binding</keyword>
<keyword evidence="6" id="KW-1185">Reference proteome</keyword>
<dbReference type="InterPro" id="IPR000792">
    <property type="entry name" value="Tscrpt_reg_LuxR_C"/>
</dbReference>
<dbReference type="Pfam" id="PF00196">
    <property type="entry name" value="GerE"/>
    <property type="match status" value="1"/>
</dbReference>
<dbReference type="PROSITE" id="PS50043">
    <property type="entry name" value="HTH_LUXR_2"/>
    <property type="match status" value="1"/>
</dbReference>
<evidence type="ECO:0000256" key="1">
    <source>
        <dbReference type="ARBA" id="ARBA00023015"/>
    </source>
</evidence>
<dbReference type="PROSITE" id="PS00622">
    <property type="entry name" value="HTH_LUXR_1"/>
    <property type="match status" value="1"/>
</dbReference>
<dbReference type="EMBL" id="JAVDYE010000001">
    <property type="protein sequence ID" value="MDR7385092.1"/>
    <property type="molecule type" value="Genomic_DNA"/>
</dbReference>
<proteinExistence type="predicted"/>
<name>A0ABU2CUS8_9MICO</name>
<dbReference type="Proteomes" id="UP001183585">
    <property type="component" value="Unassembled WGS sequence"/>
</dbReference>
<organism evidence="5 6">
    <name type="scientific">Promicromonospora iranensis</name>
    <dbReference type="NCBI Taxonomy" id="1105144"/>
    <lineage>
        <taxon>Bacteria</taxon>
        <taxon>Bacillati</taxon>
        <taxon>Actinomycetota</taxon>
        <taxon>Actinomycetes</taxon>
        <taxon>Micrococcales</taxon>
        <taxon>Promicromonosporaceae</taxon>
        <taxon>Promicromonospora</taxon>
    </lineage>
</organism>
<dbReference type="InterPro" id="IPR036388">
    <property type="entry name" value="WH-like_DNA-bd_sf"/>
</dbReference>
<sequence length="179" mass="19402">MRARTEDASLIAAATVQVSRLTVLTARHTTAFARLMRAAAPFATTQPDSALDILADAAVAQFYSGRESERHAIYEARAPLAEALETFRRLGAAPWIERARTESRAAGVDVGTSAGDALADLSPQQQQIIRLAARGLTNREIGERLFISPRTVGSHLYRSFPRLGVTARSQLRDVVEGTT</sequence>
<dbReference type="Gene3D" id="1.10.10.10">
    <property type="entry name" value="Winged helix-like DNA-binding domain superfamily/Winged helix DNA-binding domain"/>
    <property type="match status" value="1"/>
</dbReference>